<name>A0A366HS95_9BACT</name>
<protein>
    <submittedName>
        <fullName evidence="1">Uncharacterized protein</fullName>
    </submittedName>
</protein>
<dbReference type="AlphaFoldDB" id="A0A366HS95"/>
<keyword evidence="2" id="KW-1185">Reference proteome</keyword>
<reference evidence="1 2" key="1">
    <citation type="submission" date="2018-06" db="EMBL/GenBank/DDBJ databases">
        <title>Genomic Encyclopedia of Type Strains, Phase IV (KMG-IV): sequencing the most valuable type-strain genomes for metagenomic binning, comparative biology and taxonomic classification.</title>
        <authorList>
            <person name="Goeker M."/>
        </authorList>
    </citation>
    <scope>NUCLEOTIDE SEQUENCE [LARGE SCALE GENOMIC DNA]</scope>
    <source>
        <strain evidence="1 2">DSM 25532</strain>
    </source>
</reference>
<dbReference type="EMBL" id="QNRR01000002">
    <property type="protein sequence ID" value="RBP45794.1"/>
    <property type="molecule type" value="Genomic_DNA"/>
</dbReference>
<comment type="caution">
    <text evidence="1">The sequence shown here is derived from an EMBL/GenBank/DDBJ whole genome shotgun (WGS) entry which is preliminary data.</text>
</comment>
<gene>
    <name evidence="1" type="ORF">DES53_102176</name>
</gene>
<accession>A0A366HS95</accession>
<evidence type="ECO:0000313" key="1">
    <source>
        <dbReference type="EMBL" id="RBP45794.1"/>
    </source>
</evidence>
<organism evidence="1 2">
    <name type="scientific">Roseimicrobium gellanilyticum</name>
    <dbReference type="NCBI Taxonomy" id="748857"/>
    <lineage>
        <taxon>Bacteria</taxon>
        <taxon>Pseudomonadati</taxon>
        <taxon>Verrucomicrobiota</taxon>
        <taxon>Verrucomicrobiia</taxon>
        <taxon>Verrucomicrobiales</taxon>
        <taxon>Verrucomicrobiaceae</taxon>
        <taxon>Roseimicrobium</taxon>
    </lineage>
</organism>
<dbReference type="Proteomes" id="UP000253426">
    <property type="component" value="Unassembled WGS sequence"/>
</dbReference>
<sequence>MVGKHTGTNKTLTSCLLCLNDNAMCLCAGHLVAVKRVLRHYDVDRLSNRLAGVLKYKHRTTGGNIFGCRRSAGNKRELRKRWPSHY</sequence>
<evidence type="ECO:0000313" key="2">
    <source>
        <dbReference type="Proteomes" id="UP000253426"/>
    </source>
</evidence>
<proteinExistence type="predicted"/>